<dbReference type="RefSeq" id="WP_218121523.1">
    <property type="nucleotide sequence ID" value="NZ_CP019605.1"/>
</dbReference>
<gene>
    <name evidence="2" type="ORF">RPIT_04940</name>
</gene>
<dbReference type="AlphaFoldDB" id="A0A1Q2CDQ0"/>
<dbReference type="InterPro" id="IPR024344">
    <property type="entry name" value="MDMPI_metal-binding"/>
</dbReference>
<evidence type="ECO:0000259" key="1">
    <source>
        <dbReference type="Pfam" id="PF11716"/>
    </source>
</evidence>
<sequence length="208" mass="22813">MTAEVWAMTHRARQQLADDLATISDDAWRRSSLCQGWNVEHVVAHLTAVASVGSTAWVRSIVLAGFRPSVHNERRLREHLGSTPAETLSRFREVISWTVAPSKDLPAYLGEVLVHSEDIRYPLGIPNPQDVPTATVVADFYATRNFTVQSKTVASRLSLRAEDGAFHSGQGPEVTGPTLALVMTMAGRRSHLDQLSGPGLPRLIERLA</sequence>
<dbReference type="InterPro" id="IPR034660">
    <property type="entry name" value="DinB/YfiT-like"/>
</dbReference>
<reference evidence="2 3" key="1">
    <citation type="journal article" date="2016" name="Int. J. Syst. Evol. Microbiol.">
        <title>Tessaracoccus flavus sp. nov., isolated from the drainage system of a lindane-producing factory.</title>
        <authorList>
            <person name="Kumari R."/>
            <person name="Singh P."/>
            <person name="Schumann P."/>
            <person name="Lal R."/>
        </authorList>
    </citation>
    <scope>NUCLEOTIDE SEQUENCE [LARGE SCALE GENOMIC DNA]</scope>
    <source>
        <strain evidence="2 3">RP1T</strain>
    </source>
</reference>
<dbReference type="GO" id="GO:0046872">
    <property type="term" value="F:metal ion binding"/>
    <property type="evidence" value="ECO:0007669"/>
    <property type="project" value="InterPro"/>
</dbReference>
<dbReference type="Proteomes" id="UP000188324">
    <property type="component" value="Chromosome"/>
</dbReference>
<protein>
    <recommendedName>
        <fullName evidence="1">Mycothiol-dependent maleylpyruvate isomerase metal-binding domain-containing protein</fullName>
    </recommendedName>
</protein>
<dbReference type="Pfam" id="PF11716">
    <property type="entry name" value="MDMPI_N"/>
    <property type="match status" value="1"/>
</dbReference>
<organism evidence="2 3">
    <name type="scientific">Tessaracoccus flavus</name>
    <dbReference type="NCBI Taxonomy" id="1610493"/>
    <lineage>
        <taxon>Bacteria</taxon>
        <taxon>Bacillati</taxon>
        <taxon>Actinomycetota</taxon>
        <taxon>Actinomycetes</taxon>
        <taxon>Propionibacteriales</taxon>
        <taxon>Propionibacteriaceae</taxon>
        <taxon>Tessaracoccus</taxon>
    </lineage>
</organism>
<proteinExistence type="predicted"/>
<keyword evidence="3" id="KW-1185">Reference proteome</keyword>
<dbReference type="NCBIfam" id="TIGR03083">
    <property type="entry name" value="maleylpyruvate isomerase family mycothiol-dependent enzyme"/>
    <property type="match status" value="1"/>
</dbReference>
<dbReference type="EMBL" id="CP019605">
    <property type="protein sequence ID" value="AQP44239.1"/>
    <property type="molecule type" value="Genomic_DNA"/>
</dbReference>
<dbReference type="Gene3D" id="1.20.120.450">
    <property type="entry name" value="dinb family like domain"/>
    <property type="match status" value="1"/>
</dbReference>
<name>A0A1Q2CDQ0_9ACTN</name>
<dbReference type="InterPro" id="IPR017517">
    <property type="entry name" value="Maleyloyr_isom"/>
</dbReference>
<evidence type="ECO:0000313" key="2">
    <source>
        <dbReference type="EMBL" id="AQP44239.1"/>
    </source>
</evidence>
<evidence type="ECO:0000313" key="3">
    <source>
        <dbReference type="Proteomes" id="UP000188324"/>
    </source>
</evidence>
<feature type="domain" description="Mycothiol-dependent maleylpyruvate isomerase metal-binding" evidence="1">
    <location>
        <begin position="10"/>
        <end position="95"/>
    </location>
</feature>
<dbReference type="SUPFAM" id="SSF109854">
    <property type="entry name" value="DinB/YfiT-like putative metalloenzymes"/>
    <property type="match status" value="1"/>
</dbReference>
<accession>A0A1Q2CDQ0</accession>
<dbReference type="STRING" id="1610493.RPIT_04940"/>
<dbReference type="KEGG" id="tfl:RPIT_04940"/>